<reference evidence="2 3" key="1">
    <citation type="submission" date="2013-08" db="EMBL/GenBank/DDBJ databases">
        <authorList>
            <person name="Weinstock G."/>
            <person name="Sodergren E."/>
            <person name="Wylie T."/>
            <person name="Fulton L."/>
            <person name="Fulton R."/>
            <person name="Fronick C."/>
            <person name="O'Laughlin M."/>
            <person name="Godfrey J."/>
            <person name="Miner T."/>
            <person name="Herter B."/>
            <person name="Appelbaum E."/>
            <person name="Cordes M."/>
            <person name="Lek S."/>
            <person name="Wollam A."/>
            <person name="Pepin K.H."/>
            <person name="Palsikar V.B."/>
            <person name="Mitreva M."/>
            <person name="Wilson R.K."/>
        </authorList>
    </citation>
    <scope>NUCLEOTIDE SEQUENCE [LARGE SCALE GENOMIC DNA]</scope>
    <source>
        <strain evidence="2 3">ATCC 700332</strain>
    </source>
</reference>
<name>A0ABN0P1P9_TRELE</name>
<dbReference type="RefSeq" id="WP_021686056.1">
    <property type="nucleotide sequence ID" value="NZ_KI260552.1"/>
</dbReference>
<dbReference type="PANTHER" id="PTHR41786">
    <property type="entry name" value="MOTILITY ACCESSORY FACTOR MAF"/>
    <property type="match status" value="1"/>
</dbReference>
<dbReference type="PANTHER" id="PTHR41786:SF1">
    <property type="entry name" value="6-HYDROXYMETHYLPTERIN DIPHOSPHOKINASE MPTE-LIKE DOMAIN-CONTAINING PROTEIN"/>
    <property type="match status" value="1"/>
</dbReference>
<dbReference type="Proteomes" id="UP000016649">
    <property type="component" value="Unassembled WGS sequence"/>
</dbReference>
<evidence type="ECO:0000313" key="2">
    <source>
        <dbReference type="EMBL" id="ERJ94550.1"/>
    </source>
</evidence>
<dbReference type="Pfam" id="PF01973">
    <property type="entry name" value="MptE-like"/>
    <property type="match status" value="1"/>
</dbReference>
<organism evidence="2 3">
    <name type="scientific">Treponema lecithinolyticum ATCC 700332</name>
    <dbReference type="NCBI Taxonomy" id="1321815"/>
    <lineage>
        <taxon>Bacteria</taxon>
        <taxon>Pseudomonadati</taxon>
        <taxon>Spirochaetota</taxon>
        <taxon>Spirochaetia</taxon>
        <taxon>Spirochaetales</taxon>
        <taxon>Treponemataceae</taxon>
        <taxon>Treponema</taxon>
    </lineage>
</organism>
<keyword evidence="3" id="KW-1185">Reference proteome</keyword>
<accession>A0ABN0P1P9</accession>
<evidence type="ECO:0000259" key="1">
    <source>
        <dbReference type="Pfam" id="PF01973"/>
    </source>
</evidence>
<dbReference type="InterPro" id="IPR002826">
    <property type="entry name" value="MptE-like"/>
</dbReference>
<feature type="domain" description="6-hydroxymethylpterin diphosphokinase MptE-like" evidence="1">
    <location>
        <begin position="174"/>
        <end position="380"/>
    </location>
</feature>
<protein>
    <recommendedName>
        <fullName evidence="1">6-hydroxymethylpterin diphosphokinase MptE-like domain-containing protein</fullName>
    </recommendedName>
</protein>
<dbReference type="EMBL" id="AWVH01000002">
    <property type="protein sequence ID" value="ERJ94550.1"/>
    <property type="molecule type" value="Genomic_DNA"/>
</dbReference>
<comment type="caution">
    <text evidence="2">The sequence shown here is derived from an EMBL/GenBank/DDBJ whole genome shotgun (WGS) entry which is preliminary data.</text>
</comment>
<sequence length="571" mass="63526">MNKNETSCYVSWAYSKTGDAIPCYENGKASASLYSPQKEAEGIANSEAFKNAGFILTAGIGSAHYLNELKKRFPNAFIAVVEANKASADFVLRDSKVLLHKDIAVCTANELYDFLLQHYLLPLHGNFCFFPLRSWADANEQLAEQIKQTVSRALKTVSEDVSVQAHFGKIWHKNILQNLELFSQAQKQQRALDFYTADFPVHKTAFVAAAGPGLQACFDVLKSERNSYYIIATDTAYRALNAHNIISDAVVSVDPQHISVNHIHTHISNQTLFICDLCCNTALVRAAFCAGSPLLFFNAGHPLCSLAELWYKTYSAPDTCVTQTVGEQTMPAQTSCTPENKLFPVFNASSGTVTLAALDFAVQAGFKRIITGGADFAYTDGKAYTAGSYFDALFGMQSTRFNTFEKQFCSLIFRTEVELIDEHFAEKGYTTQLLKRYAHAFNELCRRFPYIERFEHIATDKHNAADTSEKKDRFIQAQSGTANTAGTCRLSKCFDEQKFGQWYVSRLQNLAEQQNSLQTQHSGSASATDKAVLASLLPYSAWLKRTQNFHTLTAHTAKLLAAFVRLHLQSV</sequence>
<proteinExistence type="predicted"/>
<gene>
    <name evidence="2" type="ORF">HMPREF9193_00089</name>
</gene>
<evidence type="ECO:0000313" key="3">
    <source>
        <dbReference type="Proteomes" id="UP000016649"/>
    </source>
</evidence>